<dbReference type="InterPro" id="IPR036291">
    <property type="entry name" value="NAD(P)-bd_dom_sf"/>
</dbReference>
<name>A0A2N4U8C4_9BURK</name>
<dbReference type="InterPro" id="IPR029752">
    <property type="entry name" value="D-isomer_DH_CS1"/>
</dbReference>
<dbReference type="Proteomes" id="UP000234190">
    <property type="component" value="Unassembled WGS sequence"/>
</dbReference>
<evidence type="ECO:0000256" key="1">
    <source>
        <dbReference type="ARBA" id="ARBA00023002"/>
    </source>
</evidence>
<comment type="catalytic activity">
    <reaction evidence="2">
        <text>(R)-glycerate + NAD(+) = 3-hydroxypyruvate + NADH + H(+)</text>
        <dbReference type="Rhea" id="RHEA:17905"/>
        <dbReference type="ChEBI" id="CHEBI:15378"/>
        <dbReference type="ChEBI" id="CHEBI:16659"/>
        <dbReference type="ChEBI" id="CHEBI:17180"/>
        <dbReference type="ChEBI" id="CHEBI:57540"/>
        <dbReference type="ChEBI" id="CHEBI:57945"/>
        <dbReference type="EC" id="1.1.1.81"/>
    </reaction>
</comment>
<proteinExistence type="inferred from homology"/>
<dbReference type="AlphaFoldDB" id="A0A2N4U8C4"/>
<dbReference type="EC" id="1.1.1.81" evidence="7"/>
<dbReference type="GO" id="GO:0030267">
    <property type="term" value="F:glyoxylate reductase (NADPH) activity"/>
    <property type="evidence" value="ECO:0007669"/>
    <property type="project" value="UniProtKB-EC"/>
</dbReference>
<feature type="domain" description="D-isomer specific 2-hydroxyacid dehydrogenase NAD-binding" evidence="11">
    <location>
        <begin position="109"/>
        <end position="288"/>
    </location>
</feature>
<dbReference type="EC" id="1.1.1.79" evidence="6"/>
<dbReference type="Gene3D" id="3.40.50.720">
    <property type="entry name" value="NAD(P)-binding Rossmann-like Domain"/>
    <property type="match status" value="2"/>
</dbReference>
<dbReference type="InterPro" id="IPR006140">
    <property type="entry name" value="D-isomer_DH_NAD-bd"/>
</dbReference>
<dbReference type="Pfam" id="PF00389">
    <property type="entry name" value="2-Hacid_dh"/>
    <property type="match status" value="1"/>
</dbReference>
<dbReference type="GO" id="GO:0005829">
    <property type="term" value="C:cytosol"/>
    <property type="evidence" value="ECO:0007669"/>
    <property type="project" value="TreeGrafter"/>
</dbReference>
<evidence type="ECO:0000256" key="9">
    <source>
        <dbReference type="RuleBase" id="RU003719"/>
    </source>
</evidence>
<dbReference type="InterPro" id="IPR006139">
    <property type="entry name" value="D-isomer_2_OHA_DH_cat_dom"/>
</dbReference>
<evidence type="ECO:0000259" key="10">
    <source>
        <dbReference type="Pfam" id="PF00389"/>
    </source>
</evidence>
<dbReference type="PROSITE" id="PS00065">
    <property type="entry name" value="D_2_HYDROXYACID_DH_1"/>
    <property type="match status" value="1"/>
</dbReference>
<dbReference type="PANTHER" id="PTHR10996">
    <property type="entry name" value="2-HYDROXYACID DEHYDROGENASE-RELATED"/>
    <property type="match status" value="1"/>
</dbReference>
<dbReference type="RefSeq" id="WP_102072575.1">
    <property type="nucleotide sequence ID" value="NZ_PDNW01000002.1"/>
</dbReference>
<protein>
    <recommendedName>
        <fullName evidence="8">Glyoxylate/hydroxypyruvate reductase B</fullName>
        <ecNumber evidence="6">1.1.1.79</ecNumber>
        <ecNumber evidence="7">1.1.1.81</ecNumber>
    </recommendedName>
</protein>
<evidence type="ECO:0000256" key="6">
    <source>
        <dbReference type="ARBA" id="ARBA00066661"/>
    </source>
</evidence>
<evidence type="ECO:0000313" key="13">
    <source>
        <dbReference type="Proteomes" id="UP000234190"/>
    </source>
</evidence>
<keyword evidence="13" id="KW-1185">Reference proteome</keyword>
<dbReference type="SUPFAM" id="SSF51735">
    <property type="entry name" value="NAD(P)-binding Rossmann-fold domains"/>
    <property type="match status" value="1"/>
</dbReference>
<evidence type="ECO:0000256" key="3">
    <source>
        <dbReference type="ARBA" id="ARBA00052239"/>
    </source>
</evidence>
<organism evidence="12 13">
    <name type="scientific">Pollutimonas subterranea</name>
    <dbReference type="NCBI Taxonomy" id="2045210"/>
    <lineage>
        <taxon>Bacteria</taxon>
        <taxon>Pseudomonadati</taxon>
        <taxon>Pseudomonadota</taxon>
        <taxon>Betaproteobacteria</taxon>
        <taxon>Burkholderiales</taxon>
        <taxon>Alcaligenaceae</taxon>
        <taxon>Pollutimonas</taxon>
    </lineage>
</organism>
<dbReference type="FunFam" id="3.40.50.720:FF:000026">
    <property type="entry name" value="Glyoxylate/hydroxypyruvate reductase B"/>
    <property type="match status" value="1"/>
</dbReference>
<evidence type="ECO:0000256" key="5">
    <source>
        <dbReference type="ARBA" id="ARBA00061278"/>
    </source>
</evidence>
<comment type="catalytic activity">
    <reaction evidence="4">
        <text>glycolate + NADP(+) = glyoxylate + NADPH + H(+)</text>
        <dbReference type="Rhea" id="RHEA:10992"/>
        <dbReference type="ChEBI" id="CHEBI:15378"/>
        <dbReference type="ChEBI" id="CHEBI:29805"/>
        <dbReference type="ChEBI" id="CHEBI:36655"/>
        <dbReference type="ChEBI" id="CHEBI:57783"/>
        <dbReference type="ChEBI" id="CHEBI:58349"/>
        <dbReference type="EC" id="1.1.1.79"/>
    </reaction>
</comment>
<comment type="similarity">
    <text evidence="5">Belongs to the D-isomer specific 2-hydroxyacid dehydrogenase family. GhrB subfamily.</text>
</comment>
<evidence type="ECO:0000259" key="11">
    <source>
        <dbReference type="Pfam" id="PF02826"/>
    </source>
</evidence>
<evidence type="ECO:0000256" key="7">
    <source>
        <dbReference type="ARBA" id="ARBA00066674"/>
    </source>
</evidence>
<comment type="caution">
    <text evidence="12">The sequence shown here is derived from an EMBL/GenBank/DDBJ whole genome shotgun (WGS) entry which is preliminary data.</text>
</comment>
<dbReference type="CDD" id="cd05301">
    <property type="entry name" value="GDH"/>
    <property type="match status" value="1"/>
</dbReference>
<evidence type="ECO:0000256" key="8">
    <source>
        <dbReference type="ARBA" id="ARBA00073362"/>
    </source>
</evidence>
<accession>A0A2N4U8C4</accession>
<dbReference type="PANTHER" id="PTHR10996:SF283">
    <property type="entry name" value="GLYOXYLATE_HYDROXYPYRUVATE REDUCTASE B"/>
    <property type="match status" value="1"/>
</dbReference>
<dbReference type="SUPFAM" id="SSF52283">
    <property type="entry name" value="Formate/glycerate dehydrogenase catalytic domain-like"/>
    <property type="match status" value="1"/>
</dbReference>
<evidence type="ECO:0000256" key="4">
    <source>
        <dbReference type="ARBA" id="ARBA00052769"/>
    </source>
</evidence>
<dbReference type="GO" id="GO:0008465">
    <property type="term" value="F:hydroxypyruvate reductase (NADH) activity"/>
    <property type="evidence" value="ECO:0007669"/>
    <property type="project" value="RHEA"/>
</dbReference>
<sequence>MSRRQVLVYRQLPPDQLARIQQEHDVVIANPRVAGQKDAFLKALPTAEGMIGSSYPIDEEVLTLAPRLEVISSISVGLDQFSPDALHRRGITLCHTPGVLTETVADLLFAMVLATSRRVAELDRYVREGQWNRSVGEDLYGWDVHGKTMGILGYGRIGQALAHRAALGFNMPVLYHTRTPVPSGLPEGRAQPVTLREVLMQSDFIVLVLPLTEQTRGLIGPQEFALMKPGAILINGARGPIVQEAALLQALEHGQLRAAGLDVFDIEPLPVDSLLRTHPKVLALPHVGSATHETRRAMCEMATTNLLLALQGKQPLAAYSPAPAR</sequence>
<dbReference type="Pfam" id="PF02826">
    <property type="entry name" value="2-Hacid_dh_C"/>
    <property type="match status" value="1"/>
</dbReference>
<dbReference type="InterPro" id="IPR050223">
    <property type="entry name" value="D-isomer_2-hydroxyacid_DH"/>
</dbReference>
<feature type="domain" description="D-isomer specific 2-hydroxyacid dehydrogenase catalytic" evidence="10">
    <location>
        <begin position="6"/>
        <end position="316"/>
    </location>
</feature>
<keyword evidence="1 9" id="KW-0560">Oxidoreductase</keyword>
<dbReference type="GO" id="GO:0051287">
    <property type="term" value="F:NAD binding"/>
    <property type="evidence" value="ECO:0007669"/>
    <property type="project" value="InterPro"/>
</dbReference>
<dbReference type="GO" id="GO:0120509">
    <property type="term" value="F:hydroxypyruvate reductase (NADPH) activity"/>
    <property type="evidence" value="ECO:0007669"/>
    <property type="project" value="RHEA"/>
</dbReference>
<dbReference type="OrthoDB" id="9805416at2"/>
<comment type="catalytic activity">
    <reaction evidence="3">
        <text>(R)-glycerate + NADP(+) = 3-hydroxypyruvate + NADPH + H(+)</text>
        <dbReference type="Rhea" id="RHEA:18657"/>
        <dbReference type="ChEBI" id="CHEBI:15378"/>
        <dbReference type="ChEBI" id="CHEBI:16659"/>
        <dbReference type="ChEBI" id="CHEBI:17180"/>
        <dbReference type="ChEBI" id="CHEBI:57783"/>
        <dbReference type="ChEBI" id="CHEBI:58349"/>
        <dbReference type="EC" id="1.1.1.81"/>
    </reaction>
</comment>
<dbReference type="EMBL" id="PDNW01000002">
    <property type="protein sequence ID" value="PLC51257.1"/>
    <property type="molecule type" value="Genomic_DNA"/>
</dbReference>
<gene>
    <name evidence="12" type="ORF">CR159_03220</name>
</gene>
<reference evidence="12 13" key="1">
    <citation type="submission" date="2017-10" db="EMBL/GenBank/DDBJ databases">
        <title>Two draft genome sequences of Pusillimonas sp. strains isolated from a nitrate- and radionuclide-contaminated groundwater in Russia.</title>
        <authorList>
            <person name="Grouzdev D.S."/>
            <person name="Tourova T.P."/>
            <person name="Goeva M.A."/>
            <person name="Babich T.L."/>
            <person name="Sokolova D.S."/>
            <person name="Abdullin R."/>
            <person name="Poltaraus A.B."/>
            <person name="Toshchakov S.V."/>
            <person name="Nazina T.N."/>
        </authorList>
    </citation>
    <scope>NUCLEOTIDE SEQUENCE [LARGE SCALE GENOMIC DNA]</scope>
    <source>
        <strain evidence="12 13">JR1/69-3-13</strain>
    </source>
</reference>
<evidence type="ECO:0000256" key="2">
    <source>
        <dbReference type="ARBA" id="ARBA00051801"/>
    </source>
</evidence>
<evidence type="ECO:0000313" key="12">
    <source>
        <dbReference type="EMBL" id="PLC51257.1"/>
    </source>
</evidence>
<keyword evidence="12" id="KW-0670">Pyruvate</keyword>